<dbReference type="Gene3D" id="1.10.10.10">
    <property type="entry name" value="Winged helix-like DNA-binding domain superfamily/Winged helix DNA-binding domain"/>
    <property type="match status" value="1"/>
</dbReference>
<sequence length="284" mass="31620">MRVRKLCELSPKPACHSGRPRITNHESRITNPWESSVNLHQLRIFATVARLGSFSRAAEELHISQPSVSIQVADLERALGVDLFKQGERPIRLTEAGSVLEDYARRILALVDGAEAAVKEAKHLRRPRPAADAAVDAEAAPLGGADAGPPFEVIEHTADVGIIAYGRSLEELFSHAAMGMMHFLIDAASVRPIEQRTRTVEAEDREGLLINWLNDLLLLLNAEGFVPARFEVRELTGTRLRADVAGEPVDPERHRFHLDVKAATYHQLDVRKNEMWEARVIFDV</sequence>
<dbReference type="GO" id="GO:0003677">
    <property type="term" value="F:DNA binding"/>
    <property type="evidence" value="ECO:0007669"/>
    <property type="project" value="UniProtKB-KW"/>
</dbReference>
<evidence type="ECO:0000256" key="6">
    <source>
        <dbReference type="ARBA" id="ARBA00023015"/>
    </source>
</evidence>
<evidence type="ECO:0000256" key="3">
    <source>
        <dbReference type="ARBA" id="ARBA00022694"/>
    </source>
</evidence>
<comment type="similarity">
    <text evidence="1">Belongs to the archease family.</text>
</comment>
<protein>
    <submittedName>
        <fullName evidence="10">LysR family transcriptional regulator</fullName>
    </submittedName>
</protein>
<dbReference type="InterPro" id="IPR023572">
    <property type="entry name" value="Archease_dom"/>
</dbReference>
<dbReference type="InterPro" id="IPR036390">
    <property type="entry name" value="WH_DNA-bd_sf"/>
</dbReference>
<dbReference type="SUPFAM" id="SSF46785">
    <property type="entry name" value="Winged helix' DNA-binding domain"/>
    <property type="match status" value="1"/>
</dbReference>
<evidence type="ECO:0000256" key="2">
    <source>
        <dbReference type="ARBA" id="ARBA00009437"/>
    </source>
</evidence>
<dbReference type="PANTHER" id="PTHR12682">
    <property type="entry name" value="ARCHEASE"/>
    <property type="match status" value="1"/>
</dbReference>
<dbReference type="GO" id="GO:0003700">
    <property type="term" value="F:DNA-binding transcription factor activity"/>
    <property type="evidence" value="ECO:0007669"/>
    <property type="project" value="InterPro"/>
</dbReference>
<evidence type="ECO:0000256" key="5">
    <source>
        <dbReference type="ARBA" id="ARBA00022837"/>
    </source>
</evidence>
<keyword evidence="7" id="KW-0238">DNA-binding</keyword>
<dbReference type="PRINTS" id="PR00039">
    <property type="entry name" value="HTHLYSR"/>
</dbReference>
<evidence type="ECO:0000313" key="11">
    <source>
        <dbReference type="Proteomes" id="UP000319353"/>
    </source>
</evidence>
<keyword evidence="6" id="KW-0805">Transcription regulation</keyword>
<dbReference type="Pfam" id="PF01951">
    <property type="entry name" value="Archease"/>
    <property type="match status" value="1"/>
</dbReference>
<comment type="caution">
    <text evidence="10">The sequence shown here is derived from an EMBL/GenBank/DDBJ whole genome shotgun (WGS) entry which is preliminary data.</text>
</comment>
<evidence type="ECO:0000313" key="10">
    <source>
        <dbReference type="EMBL" id="TMJ01795.1"/>
    </source>
</evidence>
<dbReference type="Gene3D" id="3.55.10.10">
    <property type="entry name" value="Archease domain"/>
    <property type="match status" value="1"/>
</dbReference>
<gene>
    <name evidence="10" type="ORF">E6H01_07620</name>
</gene>
<evidence type="ECO:0000256" key="7">
    <source>
        <dbReference type="ARBA" id="ARBA00023125"/>
    </source>
</evidence>
<keyword evidence="3" id="KW-0819">tRNA processing</keyword>
<accession>A0A537L1C4</accession>
<dbReference type="InterPro" id="IPR036388">
    <property type="entry name" value="WH-like_DNA-bd_sf"/>
</dbReference>
<evidence type="ECO:0000256" key="4">
    <source>
        <dbReference type="ARBA" id="ARBA00022723"/>
    </source>
</evidence>
<dbReference type="Proteomes" id="UP000319353">
    <property type="component" value="Unassembled WGS sequence"/>
</dbReference>
<dbReference type="InterPro" id="IPR036820">
    <property type="entry name" value="Archease_dom_sf"/>
</dbReference>
<keyword evidence="5" id="KW-0106">Calcium</keyword>
<dbReference type="GO" id="GO:0046872">
    <property type="term" value="F:metal ion binding"/>
    <property type="evidence" value="ECO:0007669"/>
    <property type="project" value="UniProtKB-KW"/>
</dbReference>
<dbReference type="AlphaFoldDB" id="A0A537L1C4"/>
<evidence type="ECO:0000256" key="1">
    <source>
        <dbReference type="ARBA" id="ARBA00007963"/>
    </source>
</evidence>
<organism evidence="10 11">
    <name type="scientific">Candidatus Segetimicrobium genomatis</name>
    <dbReference type="NCBI Taxonomy" id="2569760"/>
    <lineage>
        <taxon>Bacteria</taxon>
        <taxon>Bacillati</taxon>
        <taxon>Candidatus Sysuimicrobiota</taxon>
        <taxon>Candidatus Sysuimicrobiia</taxon>
        <taxon>Candidatus Sysuimicrobiales</taxon>
        <taxon>Candidatus Segetimicrobiaceae</taxon>
        <taxon>Candidatus Segetimicrobium</taxon>
    </lineage>
</organism>
<dbReference type="FunFam" id="1.10.10.10:FF:000001">
    <property type="entry name" value="LysR family transcriptional regulator"/>
    <property type="match status" value="1"/>
</dbReference>
<feature type="domain" description="HTH lysR-type" evidence="9">
    <location>
        <begin position="37"/>
        <end position="94"/>
    </location>
</feature>
<evidence type="ECO:0000259" key="9">
    <source>
        <dbReference type="PROSITE" id="PS50931"/>
    </source>
</evidence>
<dbReference type="InterPro" id="IPR000847">
    <property type="entry name" value="LysR_HTH_N"/>
</dbReference>
<dbReference type="InterPro" id="IPR002804">
    <property type="entry name" value="Archease"/>
</dbReference>
<dbReference type="PROSITE" id="PS50931">
    <property type="entry name" value="HTH_LYSR"/>
    <property type="match status" value="1"/>
</dbReference>
<reference evidence="10 11" key="1">
    <citation type="journal article" date="2019" name="Nat. Microbiol.">
        <title>Mediterranean grassland soil C-N compound turnover is dependent on rainfall and depth, and is mediated by genomically divergent microorganisms.</title>
        <authorList>
            <person name="Diamond S."/>
            <person name="Andeer P.F."/>
            <person name="Li Z."/>
            <person name="Crits-Christoph A."/>
            <person name="Burstein D."/>
            <person name="Anantharaman K."/>
            <person name="Lane K.R."/>
            <person name="Thomas B.C."/>
            <person name="Pan C."/>
            <person name="Northen T.R."/>
            <person name="Banfield J.F."/>
        </authorList>
    </citation>
    <scope>NUCLEOTIDE SEQUENCE [LARGE SCALE GENOMIC DNA]</scope>
    <source>
        <strain evidence="10">NP_4</strain>
    </source>
</reference>
<keyword evidence="4" id="KW-0479">Metal-binding</keyword>
<dbReference type="EMBL" id="VBAL01000092">
    <property type="protein sequence ID" value="TMJ01795.1"/>
    <property type="molecule type" value="Genomic_DNA"/>
</dbReference>
<keyword evidence="8" id="KW-0804">Transcription</keyword>
<comment type="similarity">
    <text evidence="2">Belongs to the LysR transcriptional regulatory family.</text>
</comment>
<dbReference type="SUPFAM" id="SSF69819">
    <property type="entry name" value="MTH1598-like"/>
    <property type="match status" value="1"/>
</dbReference>
<name>A0A537L1C4_9BACT</name>
<evidence type="ECO:0000256" key="8">
    <source>
        <dbReference type="ARBA" id="ARBA00023163"/>
    </source>
</evidence>
<dbReference type="GO" id="GO:0008033">
    <property type="term" value="P:tRNA processing"/>
    <property type="evidence" value="ECO:0007669"/>
    <property type="project" value="UniProtKB-KW"/>
</dbReference>
<dbReference type="PANTHER" id="PTHR12682:SF11">
    <property type="entry name" value="PROTEIN ARCHEASE"/>
    <property type="match status" value="1"/>
</dbReference>
<proteinExistence type="inferred from homology"/>
<dbReference type="Pfam" id="PF00126">
    <property type="entry name" value="HTH_1"/>
    <property type="match status" value="1"/>
</dbReference>